<accession>A0A1A8ZLE0</accession>
<dbReference type="AlphaFoldDB" id="A0A1A8ZLE0"/>
<evidence type="ECO:0000313" key="3">
    <source>
        <dbReference type="Proteomes" id="UP000078555"/>
    </source>
</evidence>
<proteinExistence type="predicted"/>
<reference evidence="3" key="1">
    <citation type="submission" date="2016-05" db="EMBL/GenBank/DDBJ databases">
        <authorList>
            <person name="Naeem Raeece"/>
        </authorList>
    </citation>
    <scope>NUCLEOTIDE SEQUENCE [LARGE SCALE GENOMIC DNA]</scope>
</reference>
<dbReference type="EMBL" id="FLRD01000135">
    <property type="protein sequence ID" value="SBT44706.1"/>
    <property type="molecule type" value="Genomic_DNA"/>
</dbReference>
<dbReference type="Pfam" id="PF08423">
    <property type="entry name" value="Rad51"/>
    <property type="match status" value="1"/>
</dbReference>
<evidence type="ECO:0000313" key="2">
    <source>
        <dbReference type="EMBL" id="SBT44706.1"/>
    </source>
</evidence>
<organism evidence="2 3">
    <name type="scientific">Plasmodium ovale wallikeri</name>
    <dbReference type="NCBI Taxonomy" id="864142"/>
    <lineage>
        <taxon>Eukaryota</taxon>
        <taxon>Sar</taxon>
        <taxon>Alveolata</taxon>
        <taxon>Apicomplexa</taxon>
        <taxon>Aconoidasida</taxon>
        <taxon>Haemosporida</taxon>
        <taxon>Plasmodiidae</taxon>
        <taxon>Plasmodium</taxon>
        <taxon>Plasmodium (Plasmodium)</taxon>
    </lineage>
</organism>
<evidence type="ECO:0000259" key="1">
    <source>
        <dbReference type="Pfam" id="PF08423"/>
    </source>
</evidence>
<dbReference type="Proteomes" id="UP000078555">
    <property type="component" value="Unassembled WGS sequence"/>
</dbReference>
<keyword evidence="3" id="KW-1185">Reference proteome</keyword>
<feature type="domain" description="Rad51-like C-terminal" evidence="1">
    <location>
        <begin position="15"/>
        <end position="59"/>
    </location>
</feature>
<gene>
    <name evidence="2" type="ORF">POVWA1_050430</name>
</gene>
<dbReference type="InterPro" id="IPR013632">
    <property type="entry name" value="Rad51_C"/>
</dbReference>
<sequence length="114" mass="13106">MYGHMHVNAVAPYLPERYGINGEDVLDNILYARAFTHEHLYHLLAISAAKVTRKKVYTLACERANVRTCEHSNMRTCEHANMRICEHANMRICEHVLSPFVKKDVRGTFCLADC</sequence>
<protein>
    <submittedName>
        <fullName evidence="2">Meiotic recombination protein DMC1-like protein</fullName>
    </submittedName>
</protein>
<name>A0A1A8ZLE0_PLAOA</name>